<keyword evidence="2" id="KW-1185">Reference proteome</keyword>
<dbReference type="Proteomes" id="UP000001176">
    <property type="component" value="Chromosome"/>
</dbReference>
<protein>
    <recommendedName>
        <fullName evidence="3">CRISPR-associated protein, Cse1 family</fullName>
    </recommendedName>
</protein>
<dbReference type="KEGG" id="gdi:GDI2209"/>
<sequence length="551" mass="60470">MRSFPMNLLTASWLPIRRKSGAAETIRPAQIVDRVADDPIMALDWPRADFRIASLEFLIGLLATAFPPKNEDIWCETWEDPPSVEALDEAFAPVAEAFWLDGPGPRFLQDLENLQSGQEPVERLLIDAPGDSTVKKNTDLFVHRQRIMALGRPAACMALFTLQSWAPSGGAGNMTGLRGGGPLVTLVLPREGASLWEMVWANTPFGVPPSEADLPRVFPWLAPTIGSGKDGTSVRPGHNAHPLQCWWGMPRRIRLDFEAAEDGICDLTGQPDAVLVPGWRQRPYGASYADWTGMPYGAGASIHPLTPRYRQKKDAEWLSVHPQPGGIGYRHWAGIVVNSSDTHRLPASTVLSWRNDRARNVAASLTPRLLAAGYDMDNMKARSFVESEMPLPGVVDPVRQEALDALARAYVEAADQVAGILRQCVREALFGKGTISPDATLFSGLRERFWAQTEGTFFDLLHQAVLLGDGDDIDLRRIWLRALRRVALDLFDSAVMLTPDTGTTEAQRSALARRRLGAAVAGGGKEGQALMMVLKIPVPVTRKATSRMKQP</sequence>
<evidence type="ECO:0008006" key="3">
    <source>
        <dbReference type="Google" id="ProtNLM"/>
    </source>
</evidence>
<gene>
    <name evidence="1" type="ordered locus">GDI2209</name>
</gene>
<dbReference type="NCBIfam" id="TIGR02547">
    <property type="entry name" value="casA_cse1"/>
    <property type="match status" value="1"/>
</dbReference>
<evidence type="ECO:0000313" key="2">
    <source>
        <dbReference type="Proteomes" id="UP000001176"/>
    </source>
</evidence>
<dbReference type="CDD" id="cd09729">
    <property type="entry name" value="Cse1_I-E"/>
    <property type="match status" value="1"/>
</dbReference>
<dbReference type="Pfam" id="PF09481">
    <property type="entry name" value="CRISPR_Cse1"/>
    <property type="match status" value="1"/>
</dbReference>
<organism evidence="1 2">
    <name type="scientific">Gluconacetobacter diazotrophicus (strain ATCC 49037 / DSM 5601 / CCUG 37298 / CIP 103539 / LMG 7603 / PAl5)</name>
    <dbReference type="NCBI Taxonomy" id="272568"/>
    <lineage>
        <taxon>Bacteria</taxon>
        <taxon>Pseudomonadati</taxon>
        <taxon>Pseudomonadota</taxon>
        <taxon>Alphaproteobacteria</taxon>
        <taxon>Acetobacterales</taxon>
        <taxon>Acetobacteraceae</taxon>
        <taxon>Gluconacetobacter</taxon>
    </lineage>
</organism>
<evidence type="ECO:0000313" key="1">
    <source>
        <dbReference type="EMBL" id="CAP56152.1"/>
    </source>
</evidence>
<proteinExistence type="predicted"/>
<reference evidence="1 2" key="1">
    <citation type="journal article" date="2009" name="BMC Genomics">
        <title>Complete genome sequence of the sugarcane nitrogen-fixing endophyte Gluconacetobacter diazotrophicus Pal5.</title>
        <authorList>
            <person name="Bertalan M."/>
            <person name="Albano R."/>
            <person name="Padua V."/>
            <person name="Rouws L."/>
            <person name="Rojas C."/>
            <person name="Hemerly A."/>
            <person name="Teixeira K."/>
            <person name="Schwab S."/>
            <person name="Araujo J."/>
            <person name="Oliveira A."/>
            <person name="Franca L."/>
            <person name="Magalhaes V."/>
            <person name="Alqueres S."/>
            <person name="Cardoso A."/>
            <person name="Almeida W."/>
            <person name="Loureiro M.M."/>
            <person name="Nogueira E."/>
            <person name="Cidade D."/>
            <person name="Oliveira D."/>
            <person name="Simao T."/>
            <person name="Macedo J."/>
            <person name="Valadao A."/>
            <person name="Dreschsel M."/>
            <person name="Freitas F."/>
            <person name="Vidal M."/>
            <person name="Guedes H."/>
            <person name="Rodrigues E."/>
            <person name="Meneses C."/>
            <person name="Brioso P."/>
            <person name="Pozzer L."/>
            <person name="Figueiredo D."/>
            <person name="Montano H."/>
            <person name="Junior J."/>
            <person name="Filho G."/>
            <person name="Flores V."/>
            <person name="Ferreira B."/>
            <person name="Branco A."/>
            <person name="Gonzalez P."/>
            <person name="Guillobel H."/>
            <person name="Lemos M."/>
            <person name="Seibel L."/>
            <person name="Macedo J."/>
            <person name="Alves-Ferreira M."/>
            <person name="Sachetto-Martins G."/>
            <person name="Coelho A."/>
            <person name="Santos E."/>
            <person name="Amaral G."/>
            <person name="Neves A."/>
            <person name="Pacheco A.B."/>
            <person name="Carvalho D."/>
            <person name="Lery L."/>
            <person name="Bisch P."/>
            <person name="Rossle S.C."/>
            <person name="Urmenyi T."/>
            <person name="Kruger W.V."/>
            <person name="Martins O."/>
            <person name="Baldani J.I."/>
            <person name="Ferreira P.C."/>
        </authorList>
    </citation>
    <scope>NUCLEOTIDE SEQUENCE [LARGE SCALE GENOMIC DNA]</scope>
    <source>
        <strain evidence="2">ATCC 49037 / DSM 5601 / CCUG 37298 / CIP 103539 / LMG 7603 / PAl5</strain>
    </source>
</reference>
<dbReference type="EMBL" id="AM889285">
    <property type="protein sequence ID" value="CAP56152.1"/>
    <property type="molecule type" value="Genomic_DNA"/>
</dbReference>
<dbReference type="InterPro" id="IPR013381">
    <property type="entry name" value="CRISPR-assoc_prot_Cse1"/>
</dbReference>
<dbReference type="AlphaFoldDB" id="A9HLD4"/>
<accession>A9HLD4</accession>
<name>A9HLD4_GLUDA</name>